<evidence type="ECO:0000313" key="3">
    <source>
        <dbReference type="Proteomes" id="UP000190626"/>
    </source>
</evidence>
<proteinExistence type="predicted"/>
<keyword evidence="1" id="KW-0472">Membrane</keyword>
<comment type="caution">
    <text evidence="2">The sequence shown here is derived from an EMBL/GenBank/DDBJ whole genome shotgun (WGS) entry which is preliminary data.</text>
</comment>
<feature type="transmembrane region" description="Helical" evidence="1">
    <location>
        <begin position="49"/>
        <end position="69"/>
    </location>
</feature>
<keyword evidence="1" id="KW-0812">Transmembrane</keyword>
<dbReference type="EMBL" id="MBTG01000012">
    <property type="protein sequence ID" value="OPH57868.1"/>
    <property type="molecule type" value="Genomic_DNA"/>
</dbReference>
<keyword evidence="1" id="KW-1133">Transmembrane helix</keyword>
<name>A0A1V4HL51_9BACL</name>
<reference evidence="3" key="1">
    <citation type="submission" date="2016-07" db="EMBL/GenBank/DDBJ databases">
        <authorList>
            <person name="Florea S."/>
            <person name="Webb J.S."/>
            <person name="Jaromczyk J."/>
            <person name="Schardl C.L."/>
        </authorList>
    </citation>
    <scope>NUCLEOTIDE SEQUENCE [LARGE SCALE GENOMIC DNA]</scope>
    <source>
        <strain evidence="3">CY1</strain>
    </source>
</reference>
<protein>
    <submittedName>
        <fullName evidence="2">Uncharacterized protein</fullName>
    </submittedName>
</protein>
<evidence type="ECO:0000256" key="1">
    <source>
        <dbReference type="SAM" id="Phobius"/>
    </source>
</evidence>
<organism evidence="2 3">
    <name type="scientific">Paenibacillus ferrarius</name>
    <dbReference type="NCBI Taxonomy" id="1469647"/>
    <lineage>
        <taxon>Bacteria</taxon>
        <taxon>Bacillati</taxon>
        <taxon>Bacillota</taxon>
        <taxon>Bacilli</taxon>
        <taxon>Bacillales</taxon>
        <taxon>Paenibacillaceae</taxon>
        <taxon>Paenibacillus</taxon>
    </lineage>
</organism>
<accession>A0A1V4HL51</accession>
<keyword evidence="3" id="KW-1185">Reference proteome</keyword>
<dbReference type="Proteomes" id="UP000190626">
    <property type="component" value="Unassembled WGS sequence"/>
</dbReference>
<evidence type="ECO:0000313" key="2">
    <source>
        <dbReference type="EMBL" id="OPH57868.1"/>
    </source>
</evidence>
<dbReference type="AlphaFoldDB" id="A0A1V4HL51"/>
<sequence>MSRRGTGVVFCFLAAFLLAIQYLSAAIFGSNVSSWSPQLFQDMLYSVGDYPVTLSKFSLFVGIGYIIWAEVDEYIRLHKPQSKK</sequence>
<gene>
    <name evidence="2" type="ORF">BC351_05105</name>
</gene>